<keyword evidence="2" id="KW-1185">Reference proteome</keyword>
<protein>
    <submittedName>
        <fullName evidence="1">Uncharacterized protein</fullName>
    </submittedName>
</protein>
<comment type="caution">
    <text evidence="1">The sequence shown here is derived from an EMBL/GenBank/DDBJ whole genome shotgun (WGS) entry which is preliminary data.</text>
</comment>
<dbReference type="Proteomes" id="UP001606210">
    <property type="component" value="Unassembled WGS sequence"/>
</dbReference>
<dbReference type="EMBL" id="JBIGHV010000001">
    <property type="protein sequence ID" value="MFG6428414.1"/>
    <property type="molecule type" value="Genomic_DNA"/>
</dbReference>
<sequence>MPVVHRDARTDHLPPSTLTAQEMGLLAHVFEHALQSQEFMRLLAAQVGAIADRRPGFRKMLAGHLKAKGTGTRERRPEELLDVLIDLLEAEADGLKKGAARELVGIKHSKSPSTIEDIEREGRAMFPKLRVVLDLKRQAK</sequence>
<evidence type="ECO:0000313" key="2">
    <source>
        <dbReference type="Proteomes" id="UP001606210"/>
    </source>
</evidence>
<evidence type="ECO:0000313" key="1">
    <source>
        <dbReference type="EMBL" id="MFG6428414.1"/>
    </source>
</evidence>
<organism evidence="1 2">
    <name type="scientific">Pelomonas parva</name>
    <dbReference type="NCBI Taxonomy" id="3299032"/>
    <lineage>
        <taxon>Bacteria</taxon>
        <taxon>Pseudomonadati</taxon>
        <taxon>Pseudomonadota</taxon>
        <taxon>Betaproteobacteria</taxon>
        <taxon>Burkholderiales</taxon>
        <taxon>Sphaerotilaceae</taxon>
        <taxon>Roseateles</taxon>
    </lineage>
</organism>
<gene>
    <name evidence="1" type="ORF">ACG00Y_00725</name>
</gene>
<dbReference type="RefSeq" id="WP_394475344.1">
    <property type="nucleotide sequence ID" value="NZ_JBIGHV010000001.1"/>
</dbReference>
<proteinExistence type="predicted"/>
<name>A0ABW7EVV5_9BURK</name>
<reference evidence="1 2" key="1">
    <citation type="submission" date="2024-08" db="EMBL/GenBank/DDBJ databases">
        <authorList>
            <person name="Lu H."/>
        </authorList>
    </citation>
    <scope>NUCLEOTIDE SEQUENCE [LARGE SCALE GENOMIC DNA]</scope>
    <source>
        <strain evidence="1 2">LYH14W</strain>
    </source>
</reference>
<accession>A0ABW7EVV5</accession>